<dbReference type="SUPFAM" id="SSF55315">
    <property type="entry name" value="L30e-like"/>
    <property type="match status" value="1"/>
</dbReference>
<dbReference type="Pfam" id="PF00588">
    <property type="entry name" value="SpoU_methylase"/>
    <property type="match status" value="1"/>
</dbReference>
<dbReference type="PANTHER" id="PTHR46429:SF1">
    <property type="entry name" value="23S RRNA (GUANOSINE-2'-O-)-METHYLTRANSFERASE RLMB"/>
    <property type="match status" value="1"/>
</dbReference>
<dbReference type="PANTHER" id="PTHR46429">
    <property type="entry name" value="23S RRNA (GUANOSINE-2'-O-)-METHYLTRANSFERASE RLMB"/>
    <property type="match status" value="1"/>
</dbReference>
<dbReference type="AlphaFoldDB" id="A0A8G2CI75"/>
<dbReference type="GO" id="GO:0032259">
    <property type="term" value="P:methylation"/>
    <property type="evidence" value="ECO:0007669"/>
    <property type="project" value="UniProtKB-KW"/>
</dbReference>
<dbReference type="GO" id="GO:0003723">
    <property type="term" value="F:RNA binding"/>
    <property type="evidence" value="ECO:0007669"/>
    <property type="project" value="InterPro"/>
</dbReference>
<dbReference type="InterPro" id="IPR029028">
    <property type="entry name" value="Alpha/beta_knot_MTases"/>
</dbReference>
<dbReference type="Gene3D" id="3.30.1330.30">
    <property type="match status" value="1"/>
</dbReference>
<keyword evidence="1 5" id="KW-0489">Methyltransferase</keyword>
<feature type="compositionally biased region" description="Basic residues" evidence="3">
    <location>
        <begin position="1"/>
        <end position="14"/>
    </location>
</feature>
<keyword evidence="2 5" id="KW-0808">Transferase</keyword>
<dbReference type="Gene3D" id="3.40.1280.10">
    <property type="match status" value="1"/>
</dbReference>
<dbReference type="InterPro" id="IPR001537">
    <property type="entry name" value="SpoU_MeTrfase"/>
</dbReference>
<dbReference type="InterPro" id="IPR029026">
    <property type="entry name" value="tRNA_m1G_MTases_N"/>
</dbReference>
<dbReference type="Proteomes" id="UP000186308">
    <property type="component" value="Unassembled WGS sequence"/>
</dbReference>
<dbReference type="CDD" id="cd18103">
    <property type="entry name" value="SpoU-like_RlmB"/>
    <property type="match status" value="1"/>
</dbReference>
<feature type="region of interest" description="Disordered" evidence="3">
    <location>
        <begin position="1"/>
        <end position="30"/>
    </location>
</feature>
<comment type="caution">
    <text evidence="5">The sequence shown here is derived from an EMBL/GenBank/DDBJ whole genome shotgun (WGS) entry which is preliminary data.</text>
</comment>
<organism evidence="5 6">
    <name type="scientific">Acidiphilium rubrum</name>
    <dbReference type="NCBI Taxonomy" id="526"/>
    <lineage>
        <taxon>Bacteria</taxon>
        <taxon>Pseudomonadati</taxon>
        <taxon>Pseudomonadota</taxon>
        <taxon>Alphaproteobacteria</taxon>
        <taxon>Acetobacterales</taxon>
        <taxon>Acidocellaceae</taxon>
        <taxon>Acidiphilium</taxon>
    </lineage>
</organism>
<evidence type="ECO:0000256" key="2">
    <source>
        <dbReference type="ARBA" id="ARBA00022679"/>
    </source>
</evidence>
<dbReference type="RefSeq" id="WP_029312112.1">
    <property type="nucleotide sequence ID" value="NZ_FTNE01000002.1"/>
</dbReference>
<dbReference type="SMART" id="SM00967">
    <property type="entry name" value="SpoU_sub_bind"/>
    <property type="match status" value="1"/>
</dbReference>
<protein>
    <submittedName>
        <fullName evidence="5">23S rRNA (Guanosine2251-2'-O)-methyltransferase</fullName>
    </submittedName>
</protein>
<gene>
    <name evidence="5" type="ORF">SAMN05421828_102192</name>
</gene>
<dbReference type="InterPro" id="IPR029064">
    <property type="entry name" value="Ribosomal_eL30-like_sf"/>
</dbReference>
<evidence type="ECO:0000313" key="6">
    <source>
        <dbReference type="Proteomes" id="UP000186308"/>
    </source>
</evidence>
<dbReference type="GO" id="GO:0005829">
    <property type="term" value="C:cytosol"/>
    <property type="evidence" value="ECO:0007669"/>
    <property type="project" value="TreeGrafter"/>
</dbReference>
<evidence type="ECO:0000256" key="1">
    <source>
        <dbReference type="ARBA" id="ARBA00022603"/>
    </source>
</evidence>
<reference evidence="5 6" key="1">
    <citation type="submission" date="2017-01" db="EMBL/GenBank/DDBJ databases">
        <authorList>
            <person name="Varghese N."/>
            <person name="Submissions S."/>
        </authorList>
    </citation>
    <scope>NUCLEOTIDE SEQUENCE [LARGE SCALE GENOMIC DNA]</scope>
    <source>
        <strain evidence="5 6">ATCC 35905</strain>
    </source>
</reference>
<dbReference type="NCBIfam" id="TIGR00186">
    <property type="entry name" value="rRNA_methyl_3"/>
    <property type="match status" value="1"/>
</dbReference>
<keyword evidence="6" id="KW-1185">Reference proteome</keyword>
<dbReference type="OrthoDB" id="9785673at2"/>
<feature type="domain" description="RNA 2-O ribose methyltransferase substrate binding" evidence="4">
    <location>
        <begin position="37"/>
        <end position="111"/>
    </location>
</feature>
<name>A0A8G2CI75_ACIRU</name>
<accession>A0A8G2CI75</accession>
<sequence length="267" mass="28398">MDQRDPHRKPKPRHSGPPPQRGRHEGERRPAAAAGLWLYGMHPVEAALANPARRLRRLVLTEEAEAALAARLPKPWAIQAERIDRDRLDAMLGRGIVHQGMALQTDPLASPSLADALKRPGPVLVLDQITDPRNVGAIMRSAQAFGAALVIAQERNAPEEGGALAKAASGALERIPLLRTVNIARALIALKAADLWVMGLDAAGSTRLSGPSLGGRRAALVLGAEGEGLRRLTRETCDELVSLAMPGGMESLNVSAAAAVALYEIIR</sequence>
<dbReference type="Pfam" id="PF08032">
    <property type="entry name" value="SpoU_sub_bind"/>
    <property type="match status" value="1"/>
</dbReference>
<proteinExistence type="predicted"/>
<evidence type="ECO:0000313" key="5">
    <source>
        <dbReference type="EMBL" id="SIQ20317.1"/>
    </source>
</evidence>
<dbReference type="SUPFAM" id="SSF75217">
    <property type="entry name" value="alpha/beta knot"/>
    <property type="match status" value="1"/>
</dbReference>
<evidence type="ECO:0000256" key="3">
    <source>
        <dbReference type="SAM" id="MobiDB-lite"/>
    </source>
</evidence>
<dbReference type="GO" id="GO:0008173">
    <property type="term" value="F:RNA methyltransferase activity"/>
    <property type="evidence" value="ECO:0007669"/>
    <property type="project" value="InterPro"/>
</dbReference>
<dbReference type="GO" id="GO:0006396">
    <property type="term" value="P:RNA processing"/>
    <property type="evidence" value="ECO:0007669"/>
    <property type="project" value="InterPro"/>
</dbReference>
<evidence type="ECO:0000259" key="4">
    <source>
        <dbReference type="SMART" id="SM00967"/>
    </source>
</evidence>
<dbReference type="EMBL" id="FTNE01000002">
    <property type="protein sequence ID" value="SIQ20317.1"/>
    <property type="molecule type" value="Genomic_DNA"/>
</dbReference>
<dbReference type="InterPro" id="IPR013123">
    <property type="entry name" value="SpoU_subst-bd"/>
</dbReference>
<dbReference type="InterPro" id="IPR004441">
    <property type="entry name" value="rRNA_MeTrfase_TrmH"/>
</dbReference>